<keyword evidence="7" id="KW-0966">Cell projection</keyword>
<dbReference type="GO" id="GO:0044781">
    <property type="term" value="P:bacterial-type flagellum organization"/>
    <property type="evidence" value="ECO:0007669"/>
    <property type="project" value="InterPro"/>
</dbReference>
<organism evidence="7 8">
    <name type="scientific">Caproicibacter fermentans</name>
    <dbReference type="NCBI Taxonomy" id="2576756"/>
    <lineage>
        <taxon>Bacteria</taxon>
        <taxon>Bacillati</taxon>
        <taxon>Bacillota</taxon>
        <taxon>Clostridia</taxon>
        <taxon>Eubacteriales</taxon>
        <taxon>Acutalibacteraceae</taxon>
        <taxon>Caproicibacter</taxon>
    </lineage>
</organism>
<evidence type="ECO:0000313" key="8">
    <source>
        <dbReference type="Proteomes" id="UP000469440"/>
    </source>
</evidence>
<dbReference type="AlphaFoldDB" id="A0A6N8HVP0"/>
<comment type="subcellular location">
    <subcellularLocation>
        <location evidence="1">Cell membrane</location>
    </subcellularLocation>
</comment>
<comment type="caution">
    <text evidence="7">The sequence shown here is derived from an EMBL/GenBank/DDBJ whole genome shotgun (WGS) entry which is preliminary data.</text>
</comment>
<gene>
    <name evidence="7" type="ORF">CAFE_04130</name>
</gene>
<evidence type="ECO:0000256" key="2">
    <source>
        <dbReference type="ARBA" id="ARBA00022475"/>
    </source>
</evidence>
<protein>
    <submittedName>
        <fullName evidence="7">Flagellar biosynthesis protein, FliO</fullName>
    </submittedName>
</protein>
<proteinExistence type="predicted"/>
<evidence type="ECO:0000256" key="5">
    <source>
        <dbReference type="ARBA" id="ARBA00023136"/>
    </source>
</evidence>
<keyword evidence="7" id="KW-0282">Flagellum</keyword>
<reference evidence="7 8" key="1">
    <citation type="submission" date="2019-09" db="EMBL/GenBank/DDBJ databases">
        <title>Genome sequence of Clostridium sp. EA1.</title>
        <authorList>
            <person name="Poehlein A."/>
            <person name="Bengelsdorf F.R."/>
            <person name="Daniel R."/>
        </authorList>
    </citation>
    <scope>NUCLEOTIDE SEQUENCE [LARGE SCALE GENOMIC DNA]</scope>
    <source>
        <strain evidence="7 8">EA1</strain>
    </source>
</reference>
<keyword evidence="3 6" id="KW-0812">Transmembrane</keyword>
<keyword evidence="8" id="KW-1185">Reference proteome</keyword>
<accession>A0A6N8HVP0</accession>
<evidence type="ECO:0000256" key="6">
    <source>
        <dbReference type="SAM" id="Phobius"/>
    </source>
</evidence>
<name>A0A6N8HVP0_9FIRM</name>
<keyword evidence="5 6" id="KW-0472">Membrane</keyword>
<dbReference type="Pfam" id="PF04347">
    <property type="entry name" value="FliO"/>
    <property type="match status" value="1"/>
</dbReference>
<evidence type="ECO:0000256" key="1">
    <source>
        <dbReference type="ARBA" id="ARBA00004236"/>
    </source>
</evidence>
<dbReference type="Proteomes" id="UP000469440">
    <property type="component" value="Unassembled WGS sequence"/>
</dbReference>
<evidence type="ECO:0000313" key="7">
    <source>
        <dbReference type="EMBL" id="MVB09748.1"/>
    </source>
</evidence>
<evidence type="ECO:0000256" key="4">
    <source>
        <dbReference type="ARBA" id="ARBA00022989"/>
    </source>
</evidence>
<keyword evidence="2" id="KW-1003">Cell membrane</keyword>
<keyword evidence="4 6" id="KW-1133">Transmembrane helix</keyword>
<evidence type="ECO:0000256" key="3">
    <source>
        <dbReference type="ARBA" id="ARBA00022692"/>
    </source>
</evidence>
<dbReference type="OrthoDB" id="1861071at2"/>
<dbReference type="RefSeq" id="WP_156989666.1">
    <property type="nucleotide sequence ID" value="NZ_VWXL01000014.1"/>
</dbReference>
<keyword evidence="7" id="KW-0969">Cilium</keyword>
<dbReference type="GO" id="GO:0016020">
    <property type="term" value="C:membrane"/>
    <property type="evidence" value="ECO:0007669"/>
    <property type="project" value="InterPro"/>
</dbReference>
<dbReference type="InterPro" id="IPR022781">
    <property type="entry name" value="Flagellar_biosynth_FliO"/>
</dbReference>
<sequence length="131" mass="14203">MKLSTGFASDVLPLIFSILAIAAVLYLCYLLSRYLAKKANSIANTANIQILERVALAQDKGLAIAKICGRCYLIGFSSDRIELLKEIDEAEIRSPEPGAGRNFVDALNAALKGRLDLTGNNGKHKNDGHEK</sequence>
<dbReference type="EMBL" id="VWXL01000014">
    <property type="protein sequence ID" value="MVB09748.1"/>
    <property type="molecule type" value="Genomic_DNA"/>
</dbReference>
<feature type="transmembrane region" description="Helical" evidence="6">
    <location>
        <begin position="12"/>
        <end position="31"/>
    </location>
</feature>